<name>A0A2T7P1L2_POMCA</name>
<sequence>MSQTETFQESYKTSVDNEDITIVLTLIATIVAVIAISSTFIIWCCPGCVENSTHVVMEIIRSNRCRESEEERESSAGSFQSRDTCRDEEDACLTNDGNCFQLLNNGSVEDGTFDCMESEDTDTVAMTDTTTVPPDPLLPQQILQAPVFSSLVLEDRVSQLLELSEPPPPLPPPHFI</sequence>
<keyword evidence="1" id="KW-1133">Transmembrane helix</keyword>
<keyword evidence="3" id="KW-1185">Reference proteome</keyword>
<dbReference type="EMBL" id="PZQS01000007">
    <property type="protein sequence ID" value="PVD27312.1"/>
    <property type="molecule type" value="Genomic_DNA"/>
</dbReference>
<comment type="caution">
    <text evidence="2">The sequence shown here is derived from an EMBL/GenBank/DDBJ whole genome shotgun (WGS) entry which is preliminary data.</text>
</comment>
<keyword evidence="1" id="KW-0812">Transmembrane</keyword>
<proteinExistence type="predicted"/>
<gene>
    <name evidence="2" type="ORF">C0Q70_12468</name>
</gene>
<evidence type="ECO:0000313" key="3">
    <source>
        <dbReference type="Proteomes" id="UP000245119"/>
    </source>
</evidence>
<accession>A0A2T7P1L2</accession>
<evidence type="ECO:0000256" key="1">
    <source>
        <dbReference type="SAM" id="Phobius"/>
    </source>
</evidence>
<feature type="transmembrane region" description="Helical" evidence="1">
    <location>
        <begin position="20"/>
        <end position="43"/>
    </location>
</feature>
<organism evidence="2 3">
    <name type="scientific">Pomacea canaliculata</name>
    <name type="common">Golden apple snail</name>
    <dbReference type="NCBI Taxonomy" id="400727"/>
    <lineage>
        <taxon>Eukaryota</taxon>
        <taxon>Metazoa</taxon>
        <taxon>Spiralia</taxon>
        <taxon>Lophotrochozoa</taxon>
        <taxon>Mollusca</taxon>
        <taxon>Gastropoda</taxon>
        <taxon>Caenogastropoda</taxon>
        <taxon>Architaenioglossa</taxon>
        <taxon>Ampullarioidea</taxon>
        <taxon>Ampullariidae</taxon>
        <taxon>Pomacea</taxon>
    </lineage>
</organism>
<dbReference type="Proteomes" id="UP000245119">
    <property type="component" value="Linkage Group LG7"/>
</dbReference>
<keyword evidence="1" id="KW-0472">Membrane</keyword>
<protein>
    <submittedName>
        <fullName evidence="2">Uncharacterized protein</fullName>
    </submittedName>
</protein>
<reference evidence="2 3" key="1">
    <citation type="submission" date="2018-04" db="EMBL/GenBank/DDBJ databases">
        <title>The genome of golden apple snail Pomacea canaliculata provides insight into stress tolerance and invasive adaptation.</title>
        <authorList>
            <person name="Liu C."/>
            <person name="Liu B."/>
            <person name="Ren Y."/>
            <person name="Zhang Y."/>
            <person name="Wang H."/>
            <person name="Li S."/>
            <person name="Jiang F."/>
            <person name="Yin L."/>
            <person name="Zhang G."/>
            <person name="Qian W."/>
            <person name="Fan W."/>
        </authorList>
    </citation>
    <scope>NUCLEOTIDE SEQUENCE [LARGE SCALE GENOMIC DNA]</scope>
    <source>
        <strain evidence="2">SZHN2017</strain>
        <tissue evidence="2">Muscle</tissue>
    </source>
</reference>
<evidence type="ECO:0000313" key="2">
    <source>
        <dbReference type="EMBL" id="PVD27312.1"/>
    </source>
</evidence>
<dbReference type="AlphaFoldDB" id="A0A2T7P1L2"/>